<evidence type="ECO:0000256" key="8">
    <source>
        <dbReference type="ARBA" id="ARBA00023002"/>
    </source>
</evidence>
<evidence type="ECO:0000256" key="2">
    <source>
        <dbReference type="ARBA" id="ARBA00004167"/>
    </source>
</evidence>
<keyword evidence="10" id="KW-0472">Membrane</keyword>
<evidence type="ECO:0000313" key="12">
    <source>
        <dbReference type="Proteomes" id="UP001642487"/>
    </source>
</evidence>
<dbReference type="PANTHER" id="PTHR24286:SF199">
    <property type="entry name" value="CYTOCHROME P450 88D6"/>
    <property type="match status" value="1"/>
</dbReference>
<evidence type="ECO:0000256" key="1">
    <source>
        <dbReference type="ARBA" id="ARBA00001971"/>
    </source>
</evidence>
<keyword evidence="5" id="KW-0812">Transmembrane</keyword>
<gene>
    <name evidence="11" type="ORF">CITCOLO1_LOCUS1353</name>
</gene>
<keyword evidence="9" id="KW-0408">Iron</keyword>
<dbReference type="Proteomes" id="UP001642487">
    <property type="component" value="Chromosome 1"/>
</dbReference>
<evidence type="ECO:0000256" key="3">
    <source>
        <dbReference type="ARBA" id="ARBA00010617"/>
    </source>
</evidence>
<protein>
    <submittedName>
        <fullName evidence="11">Uncharacterized protein</fullName>
    </submittedName>
</protein>
<evidence type="ECO:0000256" key="5">
    <source>
        <dbReference type="ARBA" id="ARBA00022692"/>
    </source>
</evidence>
<keyword evidence="6" id="KW-0479">Metal-binding</keyword>
<organism evidence="11 12">
    <name type="scientific">Citrullus colocynthis</name>
    <name type="common">colocynth</name>
    <dbReference type="NCBI Taxonomy" id="252529"/>
    <lineage>
        <taxon>Eukaryota</taxon>
        <taxon>Viridiplantae</taxon>
        <taxon>Streptophyta</taxon>
        <taxon>Embryophyta</taxon>
        <taxon>Tracheophyta</taxon>
        <taxon>Spermatophyta</taxon>
        <taxon>Magnoliopsida</taxon>
        <taxon>eudicotyledons</taxon>
        <taxon>Gunneridae</taxon>
        <taxon>Pentapetalae</taxon>
        <taxon>rosids</taxon>
        <taxon>fabids</taxon>
        <taxon>Cucurbitales</taxon>
        <taxon>Cucurbitaceae</taxon>
        <taxon>Benincaseae</taxon>
        <taxon>Citrullus</taxon>
    </lineage>
</organism>
<comment type="similarity">
    <text evidence="3">Belongs to the cytochrome P450 family.</text>
</comment>
<evidence type="ECO:0000256" key="7">
    <source>
        <dbReference type="ARBA" id="ARBA00022989"/>
    </source>
</evidence>
<dbReference type="Pfam" id="PF00067">
    <property type="entry name" value="p450"/>
    <property type="match status" value="2"/>
</dbReference>
<keyword evidence="7" id="KW-1133">Transmembrane helix</keyword>
<dbReference type="EMBL" id="OZ021735">
    <property type="protein sequence ID" value="CAK9309764.1"/>
    <property type="molecule type" value="Genomic_DNA"/>
</dbReference>
<evidence type="ECO:0000313" key="11">
    <source>
        <dbReference type="EMBL" id="CAK9309764.1"/>
    </source>
</evidence>
<keyword evidence="8" id="KW-0560">Oxidoreductase</keyword>
<evidence type="ECO:0000256" key="9">
    <source>
        <dbReference type="ARBA" id="ARBA00023004"/>
    </source>
</evidence>
<dbReference type="PANTHER" id="PTHR24286">
    <property type="entry name" value="CYTOCHROME P450 26"/>
    <property type="match status" value="1"/>
</dbReference>
<dbReference type="InterPro" id="IPR036396">
    <property type="entry name" value="Cyt_P450_sf"/>
</dbReference>
<dbReference type="SUPFAM" id="SSF48264">
    <property type="entry name" value="Cytochrome P450"/>
    <property type="match status" value="1"/>
</dbReference>
<sequence length="349" mass="40274">MVASIIVTDPKILRRIYLDEECFVPKYPKWSEVFVGSGCVMKIADHKSVHRLMAAPISGEALSNYVDYMEKEVVKCLEEWSSMREPIELLNEITSLYFKFIARIFLGTKVSGYSTQQLERLFSDMDLALLSIFLLICLDLLSTQHSRYTTLFFTALKALKEVEEILNKIIEDKRRALERNEGREELCQMEAMIEATDENGAKLLSNRAIIDMLICVFHGGNHTAGHAAMWVLIHISDHPHVFQKAKIINETLRRTTFVSQTFREAKANVNINGYIIRKGWSIPIWHRVVHMDPQIYSDPQKFDPSRWDNYIPKAGAFTPFGMGKLYCPGNELFKIETAILLHHFLLHYK</sequence>
<dbReference type="Gene3D" id="1.10.630.10">
    <property type="entry name" value="Cytochrome P450"/>
    <property type="match status" value="1"/>
</dbReference>
<proteinExistence type="inferred from homology"/>
<evidence type="ECO:0000256" key="4">
    <source>
        <dbReference type="ARBA" id="ARBA00022617"/>
    </source>
</evidence>
<reference evidence="11 12" key="1">
    <citation type="submission" date="2024-03" db="EMBL/GenBank/DDBJ databases">
        <authorList>
            <person name="Gkanogiannis A."/>
            <person name="Becerra Lopez-Lavalle L."/>
        </authorList>
    </citation>
    <scope>NUCLEOTIDE SEQUENCE [LARGE SCALE GENOMIC DNA]</scope>
</reference>
<evidence type="ECO:0000256" key="6">
    <source>
        <dbReference type="ARBA" id="ARBA00022723"/>
    </source>
</evidence>
<keyword evidence="4" id="KW-0349">Heme</keyword>
<keyword evidence="12" id="KW-1185">Reference proteome</keyword>
<accession>A0ABP0XNM2</accession>
<evidence type="ECO:0000256" key="10">
    <source>
        <dbReference type="ARBA" id="ARBA00023136"/>
    </source>
</evidence>
<dbReference type="InterPro" id="IPR002397">
    <property type="entry name" value="Cyt_P450_B"/>
</dbReference>
<dbReference type="PRINTS" id="PR00359">
    <property type="entry name" value="BP450"/>
</dbReference>
<comment type="cofactor">
    <cofactor evidence="1">
        <name>heme</name>
        <dbReference type="ChEBI" id="CHEBI:30413"/>
    </cofactor>
</comment>
<comment type="subcellular location">
    <subcellularLocation>
        <location evidence="2">Membrane</location>
        <topology evidence="2">Single-pass membrane protein</topology>
    </subcellularLocation>
</comment>
<name>A0ABP0XNM2_9ROSI</name>
<dbReference type="InterPro" id="IPR001128">
    <property type="entry name" value="Cyt_P450"/>
</dbReference>